<dbReference type="SUPFAM" id="SSF51735">
    <property type="entry name" value="NAD(P)-binding Rossmann-fold domains"/>
    <property type="match status" value="1"/>
</dbReference>
<name>A0A7D9H4G6_9GAMM</name>
<dbReference type="InterPro" id="IPR036291">
    <property type="entry name" value="NAD(P)-bd_dom_sf"/>
</dbReference>
<dbReference type="PROSITE" id="PS00061">
    <property type="entry name" value="ADH_SHORT"/>
    <property type="match status" value="1"/>
</dbReference>
<dbReference type="NCBIfam" id="NF006509">
    <property type="entry name" value="PRK08945.1"/>
    <property type="match status" value="1"/>
</dbReference>
<proteinExistence type="inferred from homology"/>
<dbReference type="PANTHER" id="PTHR44196">
    <property type="entry name" value="DEHYDROGENASE/REDUCTASE SDR FAMILY MEMBER 7B"/>
    <property type="match status" value="1"/>
</dbReference>
<dbReference type="PANTHER" id="PTHR44196:SF4">
    <property type="entry name" value="SHORT CHAIN DEHYDROGENASE"/>
    <property type="match status" value="1"/>
</dbReference>
<accession>A0A7D9H4G6</accession>
<sequence>MVTGASDGIGKALAVHIAGLGAQVVLHGRNTKKLEGVYDQITKLQDSPRPSIAVLDLATADADAYSSLVNSIEQEFGRLDGLVHNAGILGQRLSIEQYEVAEWQRVMHVNLTVPFVLTQALLPLLRQSSDPSIIFTSSGVGRVGKAFWGAYSVSKFGTEALSQILANENRHTPLRFNCINPGPVRTKMRLAAYPAEDRDALKRPEDIMASYVYLLGPDSQGVTGESIDVQ</sequence>
<dbReference type="GO" id="GO:0016491">
    <property type="term" value="F:oxidoreductase activity"/>
    <property type="evidence" value="ECO:0007669"/>
    <property type="project" value="UniProtKB-KW"/>
</dbReference>
<gene>
    <name evidence="3" type="primary">yciK</name>
    <name evidence="3" type="ORF">JTBM06_V1_390010</name>
</gene>
<protein>
    <submittedName>
        <fullName evidence="3">Putative oxoacyl-(Acyl carrier protein) reductase</fullName>
    </submittedName>
</protein>
<dbReference type="PRINTS" id="PR00081">
    <property type="entry name" value="GDHRDH"/>
</dbReference>
<dbReference type="EMBL" id="LR633967">
    <property type="protein sequence ID" value="VUX56206.1"/>
    <property type="molecule type" value="Genomic_DNA"/>
</dbReference>
<organism evidence="3">
    <name type="scientific">uncultured Woeseiaceae bacterium</name>
    <dbReference type="NCBI Taxonomy" id="1983305"/>
    <lineage>
        <taxon>Bacteria</taxon>
        <taxon>Pseudomonadati</taxon>
        <taxon>Pseudomonadota</taxon>
        <taxon>Gammaproteobacteria</taxon>
        <taxon>Woeseiales</taxon>
        <taxon>Woeseiaceae</taxon>
        <taxon>environmental samples</taxon>
    </lineage>
</organism>
<keyword evidence="2" id="KW-0560">Oxidoreductase</keyword>
<dbReference type="Gene3D" id="3.40.50.720">
    <property type="entry name" value="NAD(P)-binding Rossmann-like Domain"/>
    <property type="match status" value="1"/>
</dbReference>
<dbReference type="InterPro" id="IPR020904">
    <property type="entry name" value="Sc_DH/Rdtase_CS"/>
</dbReference>
<evidence type="ECO:0000313" key="3">
    <source>
        <dbReference type="EMBL" id="VUX56206.1"/>
    </source>
</evidence>
<dbReference type="Pfam" id="PF00106">
    <property type="entry name" value="adh_short"/>
    <property type="match status" value="1"/>
</dbReference>
<dbReference type="AlphaFoldDB" id="A0A7D9H4G6"/>
<evidence type="ECO:0000256" key="1">
    <source>
        <dbReference type="ARBA" id="ARBA00006484"/>
    </source>
</evidence>
<dbReference type="GO" id="GO:0016020">
    <property type="term" value="C:membrane"/>
    <property type="evidence" value="ECO:0007669"/>
    <property type="project" value="TreeGrafter"/>
</dbReference>
<evidence type="ECO:0000256" key="2">
    <source>
        <dbReference type="ARBA" id="ARBA00023002"/>
    </source>
</evidence>
<comment type="similarity">
    <text evidence="1">Belongs to the short-chain dehydrogenases/reductases (SDR) family.</text>
</comment>
<reference evidence="3" key="1">
    <citation type="submission" date="2019-07" db="EMBL/GenBank/DDBJ databases">
        <authorList>
            <person name="Weber M."/>
            <person name="Kostadinov I."/>
            <person name="Kostadinov D I."/>
        </authorList>
    </citation>
    <scope>NUCLEOTIDE SEQUENCE</scope>
    <source>
        <strain evidence="3">Gfbio:sag-sample-m06:053724c1-46a9-4a36-b237-ea2bf867836b</strain>
    </source>
</reference>
<dbReference type="InterPro" id="IPR002347">
    <property type="entry name" value="SDR_fam"/>
</dbReference>